<comment type="similarity">
    <text evidence="4">Belongs to the serine/threonine dehydratase family. DsdA subfamily.</text>
</comment>
<dbReference type="RefSeq" id="WP_202987276.1">
    <property type="nucleotide sequence ID" value="NZ_AYYZ01000029.1"/>
</dbReference>
<dbReference type="NCBIfam" id="NF002823">
    <property type="entry name" value="PRK02991.1"/>
    <property type="match status" value="1"/>
</dbReference>
<dbReference type="InterPro" id="IPR036052">
    <property type="entry name" value="TrpB-like_PALP_sf"/>
</dbReference>
<evidence type="ECO:0000256" key="4">
    <source>
        <dbReference type="HAMAP-Rule" id="MF_01030"/>
    </source>
</evidence>
<dbReference type="Proteomes" id="UP000051291">
    <property type="component" value="Unassembled WGS sequence"/>
</dbReference>
<evidence type="ECO:0000313" key="6">
    <source>
        <dbReference type="EMBL" id="KRM51986.1"/>
    </source>
</evidence>
<dbReference type="InterPro" id="IPR050147">
    <property type="entry name" value="Ser/Thr_Dehydratase"/>
</dbReference>
<keyword evidence="7" id="KW-1185">Reference proteome</keyword>
<dbReference type="Gene3D" id="3.40.50.1100">
    <property type="match status" value="2"/>
</dbReference>
<dbReference type="STRING" id="1423820.FC64_GL001180"/>
<dbReference type="EMBL" id="AYYZ01000029">
    <property type="protein sequence ID" value="KRM51986.1"/>
    <property type="molecule type" value="Genomic_DNA"/>
</dbReference>
<dbReference type="GO" id="GO:0036088">
    <property type="term" value="P:D-serine catabolic process"/>
    <property type="evidence" value="ECO:0007669"/>
    <property type="project" value="TreeGrafter"/>
</dbReference>
<dbReference type="GO" id="GO:0030170">
    <property type="term" value="F:pyridoxal phosphate binding"/>
    <property type="evidence" value="ECO:0007669"/>
    <property type="project" value="InterPro"/>
</dbReference>
<dbReference type="GO" id="GO:0009097">
    <property type="term" value="P:isoleucine biosynthetic process"/>
    <property type="evidence" value="ECO:0007669"/>
    <property type="project" value="TreeGrafter"/>
</dbReference>
<reference evidence="6 7" key="1">
    <citation type="journal article" date="2015" name="Genome Announc.">
        <title>Expanding the biotechnology potential of lactobacilli through comparative genomics of 213 strains and associated genera.</title>
        <authorList>
            <person name="Sun Z."/>
            <person name="Harris H.M."/>
            <person name="McCann A."/>
            <person name="Guo C."/>
            <person name="Argimon S."/>
            <person name="Zhang W."/>
            <person name="Yang X."/>
            <person name="Jeffery I.B."/>
            <person name="Cooney J.C."/>
            <person name="Kagawa T.F."/>
            <person name="Liu W."/>
            <person name="Song Y."/>
            <person name="Salvetti E."/>
            <person name="Wrobel A."/>
            <person name="Rasinkangas P."/>
            <person name="Parkhill J."/>
            <person name="Rea M.C."/>
            <person name="O'Sullivan O."/>
            <person name="Ritari J."/>
            <person name="Douillard F.P."/>
            <person name="Paul Ross R."/>
            <person name="Yang R."/>
            <person name="Briner A.E."/>
            <person name="Felis G.E."/>
            <person name="de Vos W.M."/>
            <person name="Barrangou R."/>
            <person name="Klaenhammer T.R."/>
            <person name="Caufield P.W."/>
            <person name="Cui Y."/>
            <person name="Zhang H."/>
            <person name="O'Toole P.W."/>
        </authorList>
    </citation>
    <scope>NUCLEOTIDE SEQUENCE [LARGE SCALE GENOMIC DNA]</scope>
    <source>
        <strain evidence="6 7">DSM 20653</strain>
    </source>
</reference>
<accession>A0A0R1ZCD6</accession>
<dbReference type="NCBIfam" id="TIGR02035">
    <property type="entry name" value="D_Ser_am_lyase"/>
    <property type="match status" value="1"/>
</dbReference>
<comment type="caution">
    <text evidence="6">The sequence shown here is derived from an EMBL/GenBank/DDBJ whole genome shotgun (WGS) entry which is preliminary data.</text>
</comment>
<dbReference type="SUPFAM" id="SSF53686">
    <property type="entry name" value="Tryptophan synthase beta subunit-like PLP-dependent enzymes"/>
    <property type="match status" value="1"/>
</dbReference>
<dbReference type="PATRIC" id="fig|1423820.4.peg.1206"/>
<dbReference type="HAMAP" id="MF_01030">
    <property type="entry name" value="D_Ser_dehydrat"/>
    <property type="match status" value="1"/>
</dbReference>
<evidence type="ECO:0000256" key="3">
    <source>
        <dbReference type="ARBA" id="ARBA00023239"/>
    </source>
</evidence>
<keyword evidence="3 4" id="KW-0456">Lyase</keyword>
<proteinExistence type="inferred from homology"/>
<feature type="modified residue" description="N6-(pyridoxal phosphate)lysine" evidence="4">
    <location>
        <position position="115"/>
    </location>
</feature>
<dbReference type="InterPro" id="IPR000634">
    <property type="entry name" value="Ser/Thr_deHydtase_PyrdxlP-BS"/>
</dbReference>
<dbReference type="PROSITE" id="PS00165">
    <property type="entry name" value="DEHYDRATASE_SER_THR"/>
    <property type="match status" value="1"/>
</dbReference>
<name>A0A0R1ZCD6_9LACO</name>
<dbReference type="InterPro" id="IPR001926">
    <property type="entry name" value="TrpB-like_PALP"/>
</dbReference>
<gene>
    <name evidence="4" type="primary">dsdA</name>
    <name evidence="6" type="ORF">FC64_GL001180</name>
</gene>
<dbReference type="Pfam" id="PF00291">
    <property type="entry name" value="PALP"/>
    <property type="match status" value="1"/>
</dbReference>
<dbReference type="PANTHER" id="PTHR48078:SF9">
    <property type="entry name" value="D-SERINE DEHYDRATASE"/>
    <property type="match status" value="1"/>
</dbReference>
<organism evidence="6 7">
    <name type="scientific">Ligilactobacillus araffinosus DSM 20653</name>
    <dbReference type="NCBI Taxonomy" id="1423820"/>
    <lineage>
        <taxon>Bacteria</taxon>
        <taxon>Bacillati</taxon>
        <taxon>Bacillota</taxon>
        <taxon>Bacilli</taxon>
        <taxon>Lactobacillales</taxon>
        <taxon>Lactobacillaceae</taxon>
        <taxon>Ligilactobacillus</taxon>
    </lineage>
</organism>
<evidence type="ECO:0000313" key="7">
    <source>
        <dbReference type="Proteomes" id="UP000051291"/>
    </source>
</evidence>
<protein>
    <recommendedName>
        <fullName evidence="4">Probable D-serine dehydratase</fullName>
        <ecNumber evidence="4">4.3.1.18</ecNumber>
    </recommendedName>
    <alternativeName>
        <fullName evidence="4">D-serine deaminase</fullName>
        <shortName evidence="4">DSD</shortName>
    </alternativeName>
</protein>
<sequence length="444" mass="49237">MEINIDKYIAEQPALEDIKNQKPTFWVNPYKVAENEIWNHEELGLADIEAAEADLERYAPMIAKLFPETAATDGIIESELEKLDKMQAEIEKNHEFHGHLYMKMDSDLPVVGSIKARGGIYEVLKHAEDIALQEGLLKSKEDDYTKLVTPEAKKLFSQYKVQVGSTGNLGISIGVTAAALGFNAIVHMSYDAKQWKKDLLREKGAKVIEYDTDFNIALKKGRAESDADPKSYFVDDVKSRILFLGYATSALRVKKQFEKQGIKVDKDHPVFVYSPAGVGGSSGGTLFGMKAVFGEAARVFLIQPTHCPSIPLGMVTGLNNDVSVMDIGLDGKTEADGLACPSPSTFSGDYMKPMLDGEFTVRDGALFDYLRELHSSEDMMIEPSSCATFEGPIKLFENKYAKQFMKDNGLDKIQDNIIHLTWATGGSMVPDEINQQNLKTHLDD</sequence>
<dbReference type="InterPro" id="IPR011780">
    <property type="entry name" value="D_Ser_am_lyase"/>
</dbReference>
<dbReference type="GO" id="GO:0016836">
    <property type="term" value="F:hydro-lyase activity"/>
    <property type="evidence" value="ECO:0007669"/>
    <property type="project" value="UniProtKB-UniRule"/>
</dbReference>
<dbReference type="AlphaFoldDB" id="A0A0R1ZCD6"/>
<comment type="cofactor">
    <cofactor evidence="1 4">
        <name>pyridoxal 5'-phosphate</name>
        <dbReference type="ChEBI" id="CHEBI:597326"/>
    </cofactor>
</comment>
<feature type="domain" description="Tryptophan synthase beta chain-like PALP" evidence="5">
    <location>
        <begin position="75"/>
        <end position="395"/>
    </location>
</feature>
<evidence type="ECO:0000256" key="1">
    <source>
        <dbReference type="ARBA" id="ARBA00001933"/>
    </source>
</evidence>
<dbReference type="EC" id="4.3.1.18" evidence="4"/>
<dbReference type="GO" id="GO:0008721">
    <property type="term" value="F:D-serine ammonia-lyase activity"/>
    <property type="evidence" value="ECO:0007669"/>
    <property type="project" value="UniProtKB-EC"/>
</dbReference>
<evidence type="ECO:0000259" key="5">
    <source>
        <dbReference type="Pfam" id="PF00291"/>
    </source>
</evidence>
<evidence type="ECO:0000256" key="2">
    <source>
        <dbReference type="ARBA" id="ARBA00022898"/>
    </source>
</evidence>
<dbReference type="PANTHER" id="PTHR48078">
    <property type="entry name" value="THREONINE DEHYDRATASE, MITOCHONDRIAL-RELATED"/>
    <property type="match status" value="1"/>
</dbReference>
<comment type="catalytic activity">
    <reaction evidence="4">
        <text>D-serine = pyruvate + NH4(+)</text>
        <dbReference type="Rhea" id="RHEA:13977"/>
        <dbReference type="ChEBI" id="CHEBI:15361"/>
        <dbReference type="ChEBI" id="CHEBI:28938"/>
        <dbReference type="ChEBI" id="CHEBI:35247"/>
        <dbReference type="EC" id="4.3.1.18"/>
    </reaction>
</comment>
<keyword evidence="2 4" id="KW-0663">Pyridoxal phosphate</keyword>